<dbReference type="Proteomes" id="UP000003560">
    <property type="component" value="Unassembled WGS sequence"/>
</dbReference>
<dbReference type="STRING" id="445975.COLSTE_00315"/>
<evidence type="ECO:0000313" key="5">
    <source>
        <dbReference type="Proteomes" id="UP000003560"/>
    </source>
</evidence>
<dbReference type="eggNOG" id="COG0457">
    <property type="taxonomic scope" value="Bacteria"/>
</dbReference>
<feature type="compositionally biased region" description="Low complexity" evidence="2">
    <location>
        <begin position="67"/>
        <end position="82"/>
    </location>
</feature>
<dbReference type="HOGENOM" id="CLU_067765_0_0_11"/>
<dbReference type="EMBL" id="ABXJ01000015">
    <property type="protein sequence ID" value="EEA91485.1"/>
    <property type="molecule type" value="Genomic_DNA"/>
</dbReference>
<dbReference type="InterPro" id="IPR011990">
    <property type="entry name" value="TPR-like_helical_dom_sf"/>
</dbReference>
<protein>
    <submittedName>
        <fullName evidence="4">Tetratricopeptide repeat protein</fullName>
    </submittedName>
</protein>
<feature type="region of interest" description="Disordered" evidence="2">
    <location>
        <begin position="1"/>
        <end position="116"/>
    </location>
</feature>
<dbReference type="SUPFAM" id="SSF48452">
    <property type="entry name" value="TPR-like"/>
    <property type="match status" value="1"/>
</dbReference>
<evidence type="ECO:0000256" key="1">
    <source>
        <dbReference type="PROSITE-ProRule" id="PRU00339"/>
    </source>
</evidence>
<sequence length="351" mass="36271">MSDAFDEFFDDEQELMSAEEPLEGGTSADEAPDGESVPFEGENATPKKADKDESAATQGAATDEPAVTRGAATATRAATEGAAKVERAPDRKAAKVAKADKAKNTPTPSAPASGRQAPPFWMVLAIAGVSLVLGVVIGYLVGTSATIAELGATAGQSASVQDGGEDGSISMPEGHPDIDVDEDGTASVAGGTDADKADGDAAATAGTDADDAASEDDPLTRANNFFDMGMAAMESTQDEESQQQAAGLFAQAVEYYDEYLATASSSSAEVDRAICVFYSGDHEGAIADLEALVKRDSTFAPAWANLGMFYESHGDTAKAKKAYQQALDAAKKEDTYGVKDYAQQRLDALSE</sequence>
<accession>B6G8C5</accession>
<evidence type="ECO:0000256" key="3">
    <source>
        <dbReference type="SAM" id="Phobius"/>
    </source>
</evidence>
<keyword evidence="3" id="KW-0812">Transmembrane</keyword>
<dbReference type="GeneID" id="98002672"/>
<organism evidence="4 5">
    <name type="scientific">Collinsella stercoris DSM 13279</name>
    <dbReference type="NCBI Taxonomy" id="445975"/>
    <lineage>
        <taxon>Bacteria</taxon>
        <taxon>Bacillati</taxon>
        <taxon>Actinomycetota</taxon>
        <taxon>Coriobacteriia</taxon>
        <taxon>Coriobacteriales</taxon>
        <taxon>Coriobacteriaceae</taxon>
        <taxon>Collinsella</taxon>
    </lineage>
</organism>
<dbReference type="Pfam" id="PF14559">
    <property type="entry name" value="TPR_19"/>
    <property type="match status" value="1"/>
</dbReference>
<dbReference type="Gene3D" id="1.25.40.10">
    <property type="entry name" value="Tetratricopeptide repeat domain"/>
    <property type="match status" value="1"/>
</dbReference>
<dbReference type="RefSeq" id="WP_006719970.1">
    <property type="nucleotide sequence ID" value="NZ_CP085935.1"/>
</dbReference>
<evidence type="ECO:0000313" key="4">
    <source>
        <dbReference type="EMBL" id="EEA91485.1"/>
    </source>
</evidence>
<reference evidence="4 5" key="1">
    <citation type="submission" date="2008-10" db="EMBL/GenBank/DDBJ databases">
        <title>Draft genome sequence of Collinsella stercoris (DSM 13279).</title>
        <authorList>
            <person name="Sudarsanam P."/>
            <person name="Ley R."/>
            <person name="Guruge J."/>
            <person name="Turnbaugh P.J."/>
            <person name="Mahowald M."/>
            <person name="Liep D."/>
            <person name="Gordon J."/>
        </authorList>
    </citation>
    <scope>NUCLEOTIDE SEQUENCE [LARGE SCALE GENOMIC DNA]</scope>
    <source>
        <strain evidence="4 5">DSM 13279</strain>
    </source>
</reference>
<reference evidence="4 5" key="2">
    <citation type="submission" date="2008-10" db="EMBL/GenBank/DDBJ databases">
        <authorList>
            <person name="Fulton L."/>
            <person name="Clifton S."/>
            <person name="Fulton B."/>
            <person name="Xu J."/>
            <person name="Minx P."/>
            <person name="Pepin K.H."/>
            <person name="Johnson M."/>
            <person name="Thiruvilangam P."/>
            <person name="Bhonagiri V."/>
            <person name="Nash W.E."/>
            <person name="Mardis E.R."/>
            <person name="Wilson R.K."/>
        </authorList>
    </citation>
    <scope>NUCLEOTIDE SEQUENCE [LARGE SCALE GENOMIC DNA]</scope>
    <source>
        <strain evidence="4 5">DSM 13279</strain>
    </source>
</reference>
<dbReference type="SMART" id="SM00028">
    <property type="entry name" value="TPR"/>
    <property type="match status" value="2"/>
</dbReference>
<proteinExistence type="predicted"/>
<feature type="compositionally biased region" description="Acidic residues" evidence="2">
    <location>
        <begin position="1"/>
        <end position="14"/>
    </location>
</feature>
<gene>
    <name evidence="4" type="ORF">COLSTE_00315</name>
</gene>
<name>B6G8C5_9ACTN</name>
<feature type="repeat" description="TPR" evidence="1">
    <location>
        <begin position="300"/>
        <end position="333"/>
    </location>
</feature>
<keyword evidence="3" id="KW-1133">Transmembrane helix</keyword>
<feature type="compositionally biased region" description="Basic and acidic residues" evidence="2">
    <location>
        <begin position="83"/>
        <end position="103"/>
    </location>
</feature>
<feature type="compositionally biased region" description="Acidic residues" evidence="2">
    <location>
        <begin position="208"/>
        <end position="217"/>
    </location>
</feature>
<keyword evidence="1" id="KW-0802">TPR repeat</keyword>
<feature type="transmembrane region" description="Helical" evidence="3">
    <location>
        <begin position="120"/>
        <end position="141"/>
    </location>
</feature>
<keyword evidence="3" id="KW-0472">Membrane</keyword>
<feature type="region of interest" description="Disordered" evidence="2">
    <location>
        <begin position="153"/>
        <end position="219"/>
    </location>
</feature>
<comment type="caution">
    <text evidence="4">The sequence shown here is derived from an EMBL/GenBank/DDBJ whole genome shotgun (WGS) entry which is preliminary data.</text>
</comment>
<evidence type="ECO:0000256" key="2">
    <source>
        <dbReference type="SAM" id="MobiDB-lite"/>
    </source>
</evidence>
<feature type="compositionally biased region" description="Basic and acidic residues" evidence="2">
    <location>
        <begin position="45"/>
        <end position="54"/>
    </location>
</feature>
<dbReference type="PROSITE" id="PS50005">
    <property type="entry name" value="TPR"/>
    <property type="match status" value="1"/>
</dbReference>
<dbReference type="InterPro" id="IPR019734">
    <property type="entry name" value="TPR_rpt"/>
</dbReference>
<dbReference type="AlphaFoldDB" id="B6G8C5"/>
<keyword evidence="5" id="KW-1185">Reference proteome</keyword>